<accession>A0A399ER60</accession>
<comment type="similarity">
    <text evidence="1">Belongs to the ClpS family.</text>
</comment>
<organism evidence="3 4">
    <name type="scientific">Meiothermus luteus</name>
    <dbReference type="NCBI Taxonomy" id="2026184"/>
    <lineage>
        <taxon>Bacteria</taxon>
        <taxon>Thermotogati</taxon>
        <taxon>Deinococcota</taxon>
        <taxon>Deinococci</taxon>
        <taxon>Thermales</taxon>
        <taxon>Thermaceae</taxon>
        <taxon>Meiothermus</taxon>
    </lineage>
</organism>
<dbReference type="EMBL" id="QWKZ01000032">
    <property type="protein sequence ID" value="RIH86448.1"/>
    <property type="molecule type" value="Genomic_DNA"/>
</dbReference>
<dbReference type="InterPro" id="IPR014719">
    <property type="entry name" value="Ribosomal_bL12_C/ClpS-like"/>
</dbReference>
<dbReference type="NCBIfam" id="NF000672">
    <property type="entry name" value="PRK00033.1-5"/>
    <property type="match status" value="1"/>
</dbReference>
<dbReference type="Proteomes" id="UP000265800">
    <property type="component" value="Unassembled WGS sequence"/>
</dbReference>
<dbReference type="PANTHER" id="PTHR33473:SF19">
    <property type="entry name" value="ATP-DEPENDENT CLP PROTEASE ADAPTER PROTEIN CLPS"/>
    <property type="match status" value="1"/>
</dbReference>
<evidence type="ECO:0000259" key="2">
    <source>
        <dbReference type="Pfam" id="PF02617"/>
    </source>
</evidence>
<dbReference type="PANTHER" id="PTHR33473">
    <property type="entry name" value="ATP-DEPENDENT CLP PROTEASE ADAPTER PROTEIN CLPS1, CHLOROPLASTIC"/>
    <property type="match status" value="1"/>
</dbReference>
<reference evidence="3 4" key="1">
    <citation type="submission" date="2018-08" db="EMBL/GenBank/DDBJ databases">
        <title>Meiothermus luteus KCTC 52599 genome sequencing project.</title>
        <authorList>
            <person name="Da Costa M.S."/>
            <person name="Albuquerque L."/>
            <person name="Raposo P."/>
            <person name="Froufe H.J.C."/>
            <person name="Barroso C.S."/>
            <person name="Egas C."/>
        </authorList>
    </citation>
    <scope>NUCLEOTIDE SEQUENCE [LARGE SCALE GENOMIC DNA]</scope>
    <source>
        <strain evidence="3 4">KCTC 52599</strain>
    </source>
</reference>
<dbReference type="SUPFAM" id="SSF54736">
    <property type="entry name" value="ClpS-like"/>
    <property type="match status" value="1"/>
</dbReference>
<proteinExistence type="inferred from homology"/>
<dbReference type="GO" id="GO:0006508">
    <property type="term" value="P:proteolysis"/>
    <property type="evidence" value="ECO:0007669"/>
    <property type="project" value="UniProtKB-UniRule"/>
</dbReference>
<evidence type="ECO:0000313" key="4">
    <source>
        <dbReference type="Proteomes" id="UP000265800"/>
    </source>
</evidence>
<dbReference type="InterPro" id="IPR003769">
    <property type="entry name" value="ClpS_core"/>
</dbReference>
<dbReference type="Gene3D" id="3.30.1390.10">
    <property type="match status" value="1"/>
</dbReference>
<comment type="subunit">
    <text evidence="1">Binds to the N-terminal domain of the chaperone ClpA.</text>
</comment>
<sequence>MSATATKTRPSSKVAPRTPPLYKVLLLNDDYTPMDFVVEVLMRYFRKSQAEAVRIMLQVHHAGVGVAGVYPFEIAETKVNQVRAAAQREGHPLQCTLEPE</sequence>
<protein>
    <recommendedName>
        <fullName evidence="1">ATP-dependent Clp protease adapter protein ClpS</fullName>
    </recommendedName>
</protein>
<name>A0A399ER60_9DEIN</name>
<dbReference type="AlphaFoldDB" id="A0A399ER60"/>
<dbReference type="RefSeq" id="WP_119359926.1">
    <property type="nucleotide sequence ID" value="NZ_QWKZ01000032.1"/>
</dbReference>
<comment type="function">
    <text evidence="1">Involved in the modulation of the specificity of the ClpAP-mediated ATP-dependent protein degradation.</text>
</comment>
<dbReference type="InterPro" id="IPR022935">
    <property type="entry name" value="ClpS"/>
</dbReference>
<gene>
    <name evidence="1 3" type="primary">clpS</name>
    <name evidence="3" type="ORF">Mlute_01276</name>
</gene>
<keyword evidence="4" id="KW-1185">Reference proteome</keyword>
<keyword evidence="3" id="KW-0378">Hydrolase</keyword>
<dbReference type="Pfam" id="PF02617">
    <property type="entry name" value="ClpS"/>
    <property type="match status" value="1"/>
</dbReference>
<feature type="domain" description="Adaptor protein ClpS core" evidence="2">
    <location>
        <begin position="18"/>
        <end position="96"/>
    </location>
</feature>
<dbReference type="HAMAP" id="MF_00302">
    <property type="entry name" value="ClpS"/>
    <property type="match status" value="1"/>
</dbReference>
<dbReference type="OrthoDB" id="9796121at2"/>
<comment type="caution">
    <text evidence="3">The sequence shown here is derived from an EMBL/GenBank/DDBJ whole genome shotgun (WGS) entry which is preliminary data.</text>
</comment>
<dbReference type="GO" id="GO:0008233">
    <property type="term" value="F:peptidase activity"/>
    <property type="evidence" value="ECO:0007669"/>
    <property type="project" value="UniProtKB-KW"/>
</dbReference>
<evidence type="ECO:0000313" key="3">
    <source>
        <dbReference type="EMBL" id="RIH86448.1"/>
    </source>
</evidence>
<keyword evidence="3" id="KW-0645">Protease</keyword>
<dbReference type="GO" id="GO:0030163">
    <property type="term" value="P:protein catabolic process"/>
    <property type="evidence" value="ECO:0007669"/>
    <property type="project" value="InterPro"/>
</dbReference>
<dbReference type="FunFam" id="3.30.1390.10:FF:000002">
    <property type="entry name" value="ATP-dependent Clp protease adapter protein ClpS"/>
    <property type="match status" value="1"/>
</dbReference>
<evidence type="ECO:0000256" key="1">
    <source>
        <dbReference type="HAMAP-Rule" id="MF_00302"/>
    </source>
</evidence>